<comment type="similarity">
    <text evidence="1">Belongs to the 'GDXG' lipolytic enzyme family.</text>
</comment>
<dbReference type="EMBL" id="CM007363">
    <property type="protein sequence ID" value="OIW15222.1"/>
    <property type="molecule type" value="Genomic_DNA"/>
</dbReference>
<reference evidence="4 5" key="1">
    <citation type="journal article" date="2017" name="Plant Biotechnol. J.">
        <title>A comprehensive draft genome sequence for lupin (Lupinus angustifolius), an emerging health food: insights into plant-microbe interactions and legume evolution.</title>
        <authorList>
            <person name="Hane J.K."/>
            <person name="Ming Y."/>
            <person name="Kamphuis L.G."/>
            <person name="Nelson M.N."/>
            <person name="Garg G."/>
            <person name="Atkins C.A."/>
            <person name="Bayer P.E."/>
            <person name="Bravo A."/>
            <person name="Bringans S."/>
            <person name="Cannon S."/>
            <person name="Edwards D."/>
            <person name="Foley R."/>
            <person name="Gao L.L."/>
            <person name="Harrison M.J."/>
            <person name="Huang W."/>
            <person name="Hurgobin B."/>
            <person name="Li S."/>
            <person name="Liu C.W."/>
            <person name="McGrath A."/>
            <person name="Morahan G."/>
            <person name="Murray J."/>
            <person name="Weller J."/>
            <person name="Jian J."/>
            <person name="Singh K.B."/>
        </authorList>
    </citation>
    <scope>NUCLEOTIDE SEQUENCE [LARGE SCALE GENOMIC DNA]</scope>
    <source>
        <strain evidence="5">cv. Tanjil</strain>
        <tissue evidence="4">Whole plant</tissue>
    </source>
</reference>
<evidence type="ECO:0000313" key="5">
    <source>
        <dbReference type="Proteomes" id="UP000188354"/>
    </source>
</evidence>
<evidence type="ECO:0000256" key="1">
    <source>
        <dbReference type="ARBA" id="ARBA00010515"/>
    </source>
</evidence>
<evidence type="ECO:0000256" key="2">
    <source>
        <dbReference type="PROSITE-ProRule" id="PRU10038"/>
    </source>
</evidence>
<dbReference type="AlphaFoldDB" id="A0A4P1RPS7"/>
<evidence type="ECO:0000259" key="3">
    <source>
        <dbReference type="Pfam" id="PF07859"/>
    </source>
</evidence>
<evidence type="ECO:0000313" key="4">
    <source>
        <dbReference type="EMBL" id="OIW15222.1"/>
    </source>
</evidence>
<dbReference type="GO" id="GO:0016787">
    <property type="term" value="F:hydrolase activity"/>
    <property type="evidence" value="ECO:0007669"/>
    <property type="project" value="InterPro"/>
</dbReference>
<dbReference type="Gramene" id="OIW15222">
    <property type="protein sequence ID" value="OIW15222"/>
    <property type="gene ID" value="TanjilG_08814"/>
</dbReference>
<dbReference type="Proteomes" id="UP000188354">
    <property type="component" value="Chromosome LG03"/>
</dbReference>
<dbReference type="SUPFAM" id="SSF53474">
    <property type="entry name" value="alpha/beta-Hydrolases"/>
    <property type="match status" value="1"/>
</dbReference>
<dbReference type="InterPro" id="IPR013094">
    <property type="entry name" value="AB_hydrolase_3"/>
</dbReference>
<feature type="domain" description="Alpha/beta hydrolase fold-3" evidence="3">
    <location>
        <begin position="76"/>
        <end position="294"/>
    </location>
</feature>
<dbReference type="OrthoDB" id="408631at2759"/>
<sequence length="317" mass="35146">MDSSSTEVIIDFPPILRVYIDGHIERLFGSDVVPPTLDPTTNVESKDVVISKDQGISARIFIPKLNEVPNQKLPLFVYFHGGGFVTGTPFSVFYHNFMNSIASKANVIGVSVHYRRAPEHPVPIAYEDSWHALKWVASHFDGNGPDEWLNKYADFGKVFFAGDSAGGNIAHHMGIRVGIEGLHGVKLEGVALVHAYFLGVERIGSEGNKVKVEALAKNLWRFICPTTSGFDDPLINPSKDPNLGRMGCGRVLVFVAENGMLKDRGWYYKEVLEKSEWNGVVEVIEAKGEDHVFHLFNPDSENALSLLDQIASFINYS</sequence>
<dbReference type="KEGG" id="lang:109343566"/>
<dbReference type="PROSITE" id="PS01174">
    <property type="entry name" value="LIPASE_GDXG_SER"/>
    <property type="match status" value="1"/>
</dbReference>
<dbReference type="InterPro" id="IPR033140">
    <property type="entry name" value="Lipase_GDXG_put_SER_AS"/>
</dbReference>
<dbReference type="PANTHER" id="PTHR23024">
    <property type="entry name" value="ARYLACETAMIDE DEACETYLASE"/>
    <property type="match status" value="1"/>
</dbReference>
<keyword evidence="5" id="KW-1185">Reference proteome</keyword>
<protein>
    <recommendedName>
        <fullName evidence="3">Alpha/beta hydrolase fold-3 domain-containing protein</fullName>
    </recommendedName>
</protein>
<dbReference type="PANTHER" id="PTHR23024:SF467">
    <property type="entry name" value="CARBOXYLESTERASE 12-RELATED"/>
    <property type="match status" value="1"/>
</dbReference>
<dbReference type="InterPro" id="IPR029058">
    <property type="entry name" value="AB_hydrolase_fold"/>
</dbReference>
<proteinExistence type="inferred from homology"/>
<feature type="active site" evidence="2">
    <location>
        <position position="164"/>
    </location>
</feature>
<accession>A0A4P1RPS7</accession>
<dbReference type="STRING" id="3871.A0A4P1RPS7"/>
<organism evidence="4 5">
    <name type="scientific">Lupinus angustifolius</name>
    <name type="common">Narrow-leaved blue lupine</name>
    <dbReference type="NCBI Taxonomy" id="3871"/>
    <lineage>
        <taxon>Eukaryota</taxon>
        <taxon>Viridiplantae</taxon>
        <taxon>Streptophyta</taxon>
        <taxon>Embryophyta</taxon>
        <taxon>Tracheophyta</taxon>
        <taxon>Spermatophyta</taxon>
        <taxon>Magnoliopsida</taxon>
        <taxon>eudicotyledons</taxon>
        <taxon>Gunneridae</taxon>
        <taxon>Pentapetalae</taxon>
        <taxon>rosids</taxon>
        <taxon>fabids</taxon>
        <taxon>Fabales</taxon>
        <taxon>Fabaceae</taxon>
        <taxon>Papilionoideae</taxon>
        <taxon>50 kb inversion clade</taxon>
        <taxon>genistoids sensu lato</taxon>
        <taxon>core genistoids</taxon>
        <taxon>Genisteae</taxon>
        <taxon>Lupinus</taxon>
    </lineage>
</organism>
<dbReference type="Pfam" id="PF07859">
    <property type="entry name" value="Abhydrolase_3"/>
    <property type="match status" value="1"/>
</dbReference>
<gene>
    <name evidence="4" type="ORF">TanjilG_08814</name>
</gene>
<dbReference type="InterPro" id="IPR050466">
    <property type="entry name" value="Carboxylest/Gibb_receptor"/>
</dbReference>
<name>A0A4P1RPS7_LUPAN</name>
<dbReference type="Gene3D" id="3.40.50.1820">
    <property type="entry name" value="alpha/beta hydrolase"/>
    <property type="match status" value="1"/>
</dbReference>